<organism evidence="1 2">
    <name type="scientific">Selenomonas artemidis F0399</name>
    <dbReference type="NCBI Taxonomy" id="749551"/>
    <lineage>
        <taxon>Bacteria</taxon>
        <taxon>Bacillati</taxon>
        <taxon>Bacillota</taxon>
        <taxon>Negativicutes</taxon>
        <taxon>Selenomonadales</taxon>
        <taxon>Selenomonadaceae</taxon>
        <taxon>Selenomonas</taxon>
    </lineage>
</organism>
<dbReference type="STRING" id="749551.HMPREF9555_00204"/>
<name>E7MZR2_9FIRM</name>
<comment type="caution">
    <text evidence="1">The sequence shown here is derived from an EMBL/GenBank/DDBJ whole genome shotgun (WGS) entry which is preliminary data.</text>
</comment>
<dbReference type="EMBL" id="AECV01000001">
    <property type="protein sequence ID" value="EFW30576.1"/>
    <property type="molecule type" value="Genomic_DNA"/>
</dbReference>
<dbReference type="HOGENOM" id="CLU_2920152_0_0_9"/>
<protein>
    <submittedName>
        <fullName evidence="1">Uncharacterized protein</fullName>
    </submittedName>
</protein>
<gene>
    <name evidence="1" type="ORF">HMPREF9555_00204</name>
</gene>
<dbReference type="AlphaFoldDB" id="E7MZR2"/>
<evidence type="ECO:0000313" key="1">
    <source>
        <dbReference type="EMBL" id="EFW30576.1"/>
    </source>
</evidence>
<keyword evidence="2" id="KW-1185">Reference proteome</keyword>
<dbReference type="Proteomes" id="UP000004633">
    <property type="component" value="Unassembled WGS sequence"/>
</dbReference>
<evidence type="ECO:0000313" key="2">
    <source>
        <dbReference type="Proteomes" id="UP000004633"/>
    </source>
</evidence>
<accession>E7MZR2</accession>
<reference evidence="1 2" key="1">
    <citation type="submission" date="2010-08" db="EMBL/GenBank/DDBJ databases">
        <authorList>
            <person name="Weinstock G."/>
            <person name="Sodergren E."/>
            <person name="Clifton S."/>
            <person name="Fulton L."/>
            <person name="Fulton B."/>
            <person name="Courtney L."/>
            <person name="Fronick C."/>
            <person name="Harrison M."/>
            <person name="Strong C."/>
            <person name="Farmer C."/>
            <person name="Delahaunty K."/>
            <person name="Markovic C."/>
            <person name="Hall O."/>
            <person name="Minx P."/>
            <person name="Tomlinson C."/>
            <person name="Mitreva M."/>
            <person name="Hou S."/>
            <person name="Chen J."/>
            <person name="Wollam A."/>
            <person name="Pepin K.H."/>
            <person name="Johnson M."/>
            <person name="Bhonagiri V."/>
            <person name="Zhang X."/>
            <person name="Suruliraj S."/>
            <person name="Warren W."/>
            <person name="Chinwalla A."/>
            <person name="Mardis E.R."/>
            <person name="Wilson R.K."/>
        </authorList>
    </citation>
    <scope>NUCLEOTIDE SEQUENCE [LARGE SCALE GENOMIC DNA]</scope>
    <source>
        <strain evidence="1 2">F0399</strain>
    </source>
</reference>
<sequence>MVFVSKGSTKMSLHRYDDIRTIQLDSLTDMSLSSIMRTDDVLGKETEANDHSIKIIDGRLL</sequence>
<proteinExistence type="predicted"/>